<comment type="similarity">
    <text evidence="1 2">Belongs to the glycosyl hydrolase 31 family.</text>
</comment>
<feature type="domain" description="Glycoside hydrolase family 31 TIM barrel" evidence="3">
    <location>
        <begin position="29"/>
        <end position="135"/>
    </location>
</feature>
<dbReference type="Gene3D" id="3.20.20.80">
    <property type="entry name" value="Glycosidases"/>
    <property type="match status" value="1"/>
</dbReference>
<dbReference type="SUPFAM" id="SSF51445">
    <property type="entry name" value="(Trans)glycosidases"/>
    <property type="match status" value="1"/>
</dbReference>
<dbReference type="InterPro" id="IPR017853">
    <property type="entry name" value="GH"/>
</dbReference>
<keyword evidence="4" id="KW-1185">Reference proteome</keyword>
<organism evidence="4 5">
    <name type="scientific">Ascaris lumbricoides</name>
    <name type="common">Giant roundworm</name>
    <dbReference type="NCBI Taxonomy" id="6252"/>
    <lineage>
        <taxon>Eukaryota</taxon>
        <taxon>Metazoa</taxon>
        <taxon>Ecdysozoa</taxon>
        <taxon>Nematoda</taxon>
        <taxon>Chromadorea</taxon>
        <taxon>Rhabditida</taxon>
        <taxon>Spirurina</taxon>
        <taxon>Ascaridomorpha</taxon>
        <taxon>Ascaridoidea</taxon>
        <taxon>Ascarididae</taxon>
        <taxon>Ascaris</taxon>
    </lineage>
</organism>
<evidence type="ECO:0000256" key="1">
    <source>
        <dbReference type="ARBA" id="ARBA00007806"/>
    </source>
</evidence>
<dbReference type="PANTHER" id="PTHR22762:SF133">
    <property type="entry name" value="P-TYPE DOMAIN-CONTAINING PROTEIN"/>
    <property type="match status" value="1"/>
</dbReference>
<dbReference type="GO" id="GO:0004558">
    <property type="term" value="F:alpha-1,4-glucosidase activity"/>
    <property type="evidence" value="ECO:0007669"/>
    <property type="project" value="TreeGrafter"/>
</dbReference>
<name>A0A0M3HH16_ASCLU</name>
<evidence type="ECO:0000256" key="2">
    <source>
        <dbReference type="RuleBase" id="RU361185"/>
    </source>
</evidence>
<proteinExistence type="inferred from homology"/>
<keyword evidence="2" id="KW-0378">Hydrolase</keyword>
<dbReference type="AlphaFoldDB" id="A0A0M3HH16"/>
<reference evidence="5" key="1">
    <citation type="submission" date="2017-02" db="UniProtKB">
        <authorList>
            <consortium name="WormBaseParasite"/>
        </authorList>
    </citation>
    <scope>IDENTIFICATION</scope>
</reference>
<keyword evidence="2" id="KW-0326">Glycosidase</keyword>
<dbReference type="InterPro" id="IPR000322">
    <property type="entry name" value="Glyco_hydro_31_TIM"/>
</dbReference>
<dbReference type="PANTHER" id="PTHR22762">
    <property type="entry name" value="ALPHA-GLUCOSIDASE"/>
    <property type="match status" value="1"/>
</dbReference>
<dbReference type="WBParaSite" id="ALUE_0000081101-mRNA-1">
    <property type="protein sequence ID" value="ALUE_0000081101-mRNA-1"/>
    <property type="gene ID" value="ALUE_0000081101"/>
</dbReference>
<protein>
    <submittedName>
        <fullName evidence="5">KR domain-containing protein</fullName>
    </submittedName>
</protein>
<evidence type="ECO:0000259" key="3">
    <source>
        <dbReference type="Pfam" id="PF01055"/>
    </source>
</evidence>
<accession>A0A0M3HH16</accession>
<dbReference type="Proteomes" id="UP000036681">
    <property type="component" value="Unplaced"/>
</dbReference>
<dbReference type="Pfam" id="PF01055">
    <property type="entry name" value="Glyco_hydro_31_2nd"/>
    <property type="match status" value="1"/>
</dbReference>
<evidence type="ECO:0000313" key="4">
    <source>
        <dbReference type="Proteomes" id="UP000036681"/>
    </source>
</evidence>
<sequence>MIALRYLLQSELATKTLCMLATTKRGQDLFYNTKNLYGLYEAKATLKALYEVTQKRGIVVSRSTFPGAGRYAGHWLGDNQATWETIRVSTIGVQEFNIFGIPYVGSDICGYSENAREEMCLRWQQLGAFHSFSRLLYCSTAQLCCLFILTFLKKCIISNLFPTDP</sequence>
<dbReference type="GO" id="GO:0005975">
    <property type="term" value="P:carbohydrate metabolic process"/>
    <property type="evidence" value="ECO:0007669"/>
    <property type="project" value="InterPro"/>
</dbReference>
<evidence type="ECO:0000313" key="5">
    <source>
        <dbReference type="WBParaSite" id="ALUE_0000081101-mRNA-1"/>
    </source>
</evidence>